<evidence type="ECO:0000256" key="2">
    <source>
        <dbReference type="ARBA" id="ARBA00024327"/>
    </source>
</evidence>
<dbReference type="GO" id="GO:0004604">
    <property type="term" value="F:phosphoadenylyl-sulfate reductase (thioredoxin) activity"/>
    <property type="evidence" value="ECO:0007669"/>
    <property type="project" value="TreeGrafter"/>
</dbReference>
<dbReference type="SUPFAM" id="SSF52402">
    <property type="entry name" value="Adenine nucleotide alpha hydrolases-like"/>
    <property type="match status" value="1"/>
</dbReference>
<feature type="domain" description="Phosphoadenosine phosphosulphate reductase" evidence="3">
    <location>
        <begin position="47"/>
        <end position="129"/>
    </location>
</feature>
<dbReference type="Pfam" id="PF01507">
    <property type="entry name" value="PAPS_reduct"/>
    <property type="match status" value="1"/>
</dbReference>
<dbReference type="HOGENOM" id="CLU_1890839_0_0_1"/>
<comment type="pathway">
    <text evidence="2">Sulfur metabolism; hydrogen sulfide biosynthesis; sulfite from sulfate.</text>
</comment>
<evidence type="ECO:0000259" key="3">
    <source>
        <dbReference type="Pfam" id="PF01507"/>
    </source>
</evidence>
<sequence>MPVATSTLSPSFELPFSEDALQNVNEYLSTLSPQDILQWGLTHLPNLFQTTAFGITGLAATDMLAKLTPNPPPLIFLDTLYHFPETLELVNDVKEKYGSTVHVFRPEDCDSVEAFESRHGERLWEQYEEVYDYLV</sequence>
<evidence type="ECO:0000313" key="5">
    <source>
        <dbReference type="Proteomes" id="UP000054279"/>
    </source>
</evidence>
<evidence type="ECO:0000256" key="1">
    <source>
        <dbReference type="ARBA" id="ARBA00009732"/>
    </source>
</evidence>
<dbReference type="Gene3D" id="3.40.50.620">
    <property type="entry name" value="HUPs"/>
    <property type="match status" value="1"/>
</dbReference>
<dbReference type="GO" id="GO:0019379">
    <property type="term" value="P:sulfate assimilation, phosphoadenylyl sulfate reduction by phosphoadenylyl-sulfate reductase (thioredoxin)"/>
    <property type="evidence" value="ECO:0007669"/>
    <property type="project" value="TreeGrafter"/>
</dbReference>
<protein>
    <submittedName>
        <fullName evidence="4">Unplaced genomic scaffold SPHSTscaffold_94, whole genome shotgun sequence</fullName>
    </submittedName>
</protein>
<evidence type="ECO:0000313" key="4">
    <source>
        <dbReference type="EMBL" id="KIJ37442.1"/>
    </source>
</evidence>
<dbReference type="InterPro" id="IPR014729">
    <property type="entry name" value="Rossmann-like_a/b/a_fold"/>
</dbReference>
<gene>
    <name evidence="4" type="ORF">M422DRAFT_178036</name>
</gene>
<dbReference type="Proteomes" id="UP000054279">
    <property type="component" value="Unassembled WGS sequence"/>
</dbReference>
<dbReference type="EMBL" id="KN837169">
    <property type="protein sequence ID" value="KIJ37442.1"/>
    <property type="molecule type" value="Genomic_DNA"/>
</dbReference>
<dbReference type="AlphaFoldDB" id="A0A0C9V7D8"/>
<reference evidence="4 5" key="1">
    <citation type="submission" date="2014-06" db="EMBL/GenBank/DDBJ databases">
        <title>Evolutionary Origins and Diversification of the Mycorrhizal Mutualists.</title>
        <authorList>
            <consortium name="DOE Joint Genome Institute"/>
            <consortium name="Mycorrhizal Genomics Consortium"/>
            <person name="Kohler A."/>
            <person name="Kuo A."/>
            <person name="Nagy L.G."/>
            <person name="Floudas D."/>
            <person name="Copeland A."/>
            <person name="Barry K.W."/>
            <person name="Cichocki N."/>
            <person name="Veneault-Fourrey C."/>
            <person name="LaButti K."/>
            <person name="Lindquist E.A."/>
            <person name="Lipzen A."/>
            <person name="Lundell T."/>
            <person name="Morin E."/>
            <person name="Murat C."/>
            <person name="Riley R."/>
            <person name="Ohm R."/>
            <person name="Sun H."/>
            <person name="Tunlid A."/>
            <person name="Henrissat B."/>
            <person name="Grigoriev I.V."/>
            <person name="Hibbett D.S."/>
            <person name="Martin F."/>
        </authorList>
    </citation>
    <scope>NUCLEOTIDE SEQUENCE [LARGE SCALE GENOMIC DNA]</scope>
    <source>
        <strain evidence="4 5">SS14</strain>
    </source>
</reference>
<dbReference type="OrthoDB" id="7869097at2759"/>
<dbReference type="PANTHER" id="PTHR46509:SF1">
    <property type="entry name" value="PHOSPHOADENOSINE PHOSPHOSULFATE REDUCTASE"/>
    <property type="match status" value="1"/>
</dbReference>
<dbReference type="InterPro" id="IPR002500">
    <property type="entry name" value="PAPS_reduct_dom"/>
</dbReference>
<proteinExistence type="inferred from homology"/>
<accession>A0A0C9V7D8</accession>
<comment type="similarity">
    <text evidence="1">Belongs to the PAPS reductase family. CysH subfamily.</text>
</comment>
<feature type="non-terminal residue" evidence="4">
    <location>
        <position position="135"/>
    </location>
</feature>
<organism evidence="4 5">
    <name type="scientific">Sphaerobolus stellatus (strain SS14)</name>
    <dbReference type="NCBI Taxonomy" id="990650"/>
    <lineage>
        <taxon>Eukaryota</taxon>
        <taxon>Fungi</taxon>
        <taxon>Dikarya</taxon>
        <taxon>Basidiomycota</taxon>
        <taxon>Agaricomycotina</taxon>
        <taxon>Agaricomycetes</taxon>
        <taxon>Phallomycetidae</taxon>
        <taxon>Geastrales</taxon>
        <taxon>Sphaerobolaceae</taxon>
        <taxon>Sphaerobolus</taxon>
    </lineage>
</organism>
<name>A0A0C9V7D8_SPHS4</name>
<dbReference type="PANTHER" id="PTHR46509">
    <property type="entry name" value="PHOSPHOADENOSINE PHOSPHOSULFATE REDUCTASE"/>
    <property type="match status" value="1"/>
</dbReference>
<dbReference type="GO" id="GO:0005737">
    <property type="term" value="C:cytoplasm"/>
    <property type="evidence" value="ECO:0007669"/>
    <property type="project" value="TreeGrafter"/>
</dbReference>
<keyword evidence="5" id="KW-1185">Reference proteome</keyword>